<evidence type="ECO:0000259" key="7">
    <source>
        <dbReference type="Pfam" id="PF02687"/>
    </source>
</evidence>
<feature type="domain" description="ABC3 transporter permease C-terminal" evidence="7">
    <location>
        <begin position="298"/>
        <end position="411"/>
    </location>
</feature>
<feature type="transmembrane region" description="Helical" evidence="6">
    <location>
        <begin position="431"/>
        <end position="455"/>
    </location>
</feature>
<evidence type="ECO:0000259" key="8">
    <source>
        <dbReference type="Pfam" id="PF12704"/>
    </source>
</evidence>
<keyword evidence="5 6" id="KW-0472">Membrane</keyword>
<dbReference type="InterPro" id="IPR003838">
    <property type="entry name" value="ABC3_permease_C"/>
</dbReference>
<feature type="transmembrane region" description="Helical" evidence="6">
    <location>
        <begin position="21"/>
        <end position="41"/>
    </location>
</feature>
<dbReference type="Pfam" id="PF02687">
    <property type="entry name" value="FtsX"/>
    <property type="match status" value="2"/>
</dbReference>
<feature type="transmembrane region" description="Helical" evidence="6">
    <location>
        <begin position="771"/>
        <end position="790"/>
    </location>
</feature>
<dbReference type="Pfam" id="PF12704">
    <property type="entry name" value="MacB_PCD"/>
    <property type="match status" value="2"/>
</dbReference>
<dbReference type="AlphaFoldDB" id="A0AA49JGB2"/>
<reference evidence="9" key="2">
    <citation type="journal article" date="2024" name="Antonie Van Leeuwenhoek">
        <title>Roseihalotalea indica gen. nov., sp. nov., a halophilic Bacteroidetes from mesopelagic Southwest Indian Ocean with higher carbohydrate metabolic potential.</title>
        <authorList>
            <person name="Chen B."/>
            <person name="Zhang M."/>
            <person name="Lin D."/>
            <person name="Ye J."/>
            <person name="Tang K."/>
        </authorList>
    </citation>
    <scope>NUCLEOTIDE SEQUENCE</scope>
    <source>
        <strain evidence="9">TK19036</strain>
    </source>
</reference>
<evidence type="ECO:0000256" key="2">
    <source>
        <dbReference type="ARBA" id="ARBA00022475"/>
    </source>
</evidence>
<keyword evidence="2" id="KW-1003">Cell membrane</keyword>
<dbReference type="PANTHER" id="PTHR30572:SF18">
    <property type="entry name" value="ABC-TYPE MACROLIDE FAMILY EXPORT SYSTEM PERMEASE COMPONENT 2"/>
    <property type="match status" value="1"/>
</dbReference>
<evidence type="ECO:0000313" key="9">
    <source>
        <dbReference type="EMBL" id="WKN39701.1"/>
    </source>
</evidence>
<dbReference type="PANTHER" id="PTHR30572">
    <property type="entry name" value="MEMBRANE COMPONENT OF TRANSPORTER-RELATED"/>
    <property type="match status" value="1"/>
</dbReference>
<feature type="transmembrane region" description="Helical" evidence="6">
    <location>
        <begin position="292"/>
        <end position="312"/>
    </location>
</feature>
<evidence type="ECO:0000256" key="4">
    <source>
        <dbReference type="ARBA" id="ARBA00022989"/>
    </source>
</evidence>
<evidence type="ECO:0000256" key="6">
    <source>
        <dbReference type="SAM" id="Phobius"/>
    </source>
</evidence>
<reference evidence="9" key="1">
    <citation type="journal article" date="2023" name="Comput. Struct. Biotechnol. J.">
        <title>Discovery of a novel marine Bacteroidetes with a rich repertoire of carbohydrate-active enzymes.</title>
        <authorList>
            <person name="Chen B."/>
            <person name="Liu G."/>
            <person name="Chen Q."/>
            <person name="Wang H."/>
            <person name="Liu L."/>
            <person name="Tang K."/>
        </authorList>
    </citation>
    <scope>NUCLEOTIDE SEQUENCE</scope>
    <source>
        <strain evidence="9">TK19036</strain>
    </source>
</reference>
<sequence>MLRNYFKVALRHLAQKKVFSFISILGLAIGIAASLLILHYVRYELSYDRFHADTDRIYRVQYNTYQNGSLTFKCAAAVPAVGPAMKDNFPEILEFARFFPISGIMTYVNEAGDPVSFREQKLQIATPSALTMFSFPLLAGNPETALEGDNKVVISQSAAKRYFGEEDPMGKTLRWQDGDELVVTGVMEDVPDNSHIQFDFLISYQTLNENTNNQSETIWGWYDFNTYVLLDEQADPDVFQAKWDEWLTNEQQEEWEKYNYRAEFLLQPLTDIHLYSNLLQESEPEDQGNGDAVYFLLIIALFILLIAWINYVNLSTAKATERANEVGVRKAIGAQRKQLIRQFLLEAVLINLLAILIAVLLVMVCTSYLESLTGRPIATAPWESIWFWGSLLVLLVVSILLSGLYPAFLLSSFRPITVLRGKMHTSHRGIALRKGLVIFQFGASVALIAGTLIVFRQISFMLDQDLGVNIDQTMVLRGPGITDSLYSDNLNTFKEELLRNSEIEAVTAGSNVPGEEIFWTRGIRRLSGGPENSITIYNAGIDYDYIPTFELSLAAGRNFSREYGTDAQGVLINEAAARVLEFNDPEEAVNERVNLGGDTLTVLGVLSDYHQMSLKNEPAPMVFRLNPTSSSFYALKIHTSRVPETMGVIQAAWQQAFPDNPMEYFFLDDFFNRQYQQDQRFGRLFSIFSVLAIFIACLGLFGLASFTTVQRTKEIGVRKVLGASVRSIVSLLSVDFLKPVLLAGFLAIPIAYFFMRYWLQAYPFRIEMSWWLFLIPLVLVLGVALITVSYQTLRAATRNPVKSLRYE</sequence>
<feature type="transmembrane region" description="Helical" evidence="6">
    <location>
        <begin position="343"/>
        <end position="369"/>
    </location>
</feature>
<feature type="domain" description="ABC3 transporter permease C-terminal" evidence="7">
    <location>
        <begin position="687"/>
        <end position="800"/>
    </location>
</feature>
<dbReference type="GO" id="GO:0022857">
    <property type="term" value="F:transmembrane transporter activity"/>
    <property type="evidence" value="ECO:0007669"/>
    <property type="project" value="TreeGrafter"/>
</dbReference>
<evidence type="ECO:0000256" key="3">
    <source>
        <dbReference type="ARBA" id="ARBA00022692"/>
    </source>
</evidence>
<feature type="transmembrane region" description="Helical" evidence="6">
    <location>
        <begin position="385"/>
        <end position="410"/>
    </location>
</feature>
<keyword evidence="3 6" id="KW-0812">Transmembrane</keyword>
<feature type="transmembrane region" description="Helical" evidence="6">
    <location>
        <begin position="684"/>
        <end position="704"/>
    </location>
</feature>
<evidence type="ECO:0000256" key="1">
    <source>
        <dbReference type="ARBA" id="ARBA00004651"/>
    </source>
</evidence>
<dbReference type="GO" id="GO:0005886">
    <property type="term" value="C:plasma membrane"/>
    <property type="evidence" value="ECO:0007669"/>
    <property type="project" value="UniProtKB-SubCell"/>
</dbReference>
<name>A0AA49JGB2_9BACT</name>
<proteinExistence type="predicted"/>
<dbReference type="EMBL" id="CP120682">
    <property type="protein sequence ID" value="WKN39701.1"/>
    <property type="molecule type" value="Genomic_DNA"/>
</dbReference>
<gene>
    <name evidence="9" type="ORF">K4G66_13470</name>
</gene>
<organism evidence="9">
    <name type="scientific">Roseihalotalea indica</name>
    <dbReference type="NCBI Taxonomy" id="2867963"/>
    <lineage>
        <taxon>Bacteria</taxon>
        <taxon>Pseudomonadati</taxon>
        <taxon>Bacteroidota</taxon>
        <taxon>Cytophagia</taxon>
        <taxon>Cytophagales</taxon>
        <taxon>Catalimonadaceae</taxon>
        <taxon>Roseihalotalea</taxon>
    </lineage>
</organism>
<feature type="domain" description="MacB-like periplasmic core" evidence="8">
    <location>
        <begin position="20"/>
        <end position="242"/>
    </location>
</feature>
<keyword evidence="4 6" id="KW-1133">Transmembrane helix</keyword>
<accession>A0AA49JGB2</accession>
<comment type="subcellular location">
    <subcellularLocation>
        <location evidence="1">Cell membrane</location>
        <topology evidence="1">Multi-pass membrane protein</topology>
    </subcellularLocation>
</comment>
<protein>
    <submittedName>
        <fullName evidence="9">ABC transporter permease</fullName>
    </submittedName>
</protein>
<dbReference type="InterPro" id="IPR025857">
    <property type="entry name" value="MacB_PCD"/>
</dbReference>
<evidence type="ECO:0000256" key="5">
    <source>
        <dbReference type="ARBA" id="ARBA00023136"/>
    </source>
</evidence>
<feature type="transmembrane region" description="Helical" evidence="6">
    <location>
        <begin position="740"/>
        <end position="759"/>
    </location>
</feature>
<dbReference type="InterPro" id="IPR050250">
    <property type="entry name" value="Macrolide_Exporter_MacB"/>
</dbReference>
<feature type="domain" description="MacB-like periplasmic core" evidence="8">
    <location>
        <begin position="447"/>
        <end position="611"/>
    </location>
</feature>